<dbReference type="PANTHER" id="PTHR34069">
    <property type="entry name" value="3-OXOACYL-[ACYL-CARRIER-PROTEIN] SYNTHASE 3"/>
    <property type="match status" value="1"/>
</dbReference>
<organism evidence="5 6">
    <name type="scientific">Aquisphaera giovannonii</name>
    <dbReference type="NCBI Taxonomy" id="406548"/>
    <lineage>
        <taxon>Bacteria</taxon>
        <taxon>Pseudomonadati</taxon>
        <taxon>Planctomycetota</taxon>
        <taxon>Planctomycetia</taxon>
        <taxon>Isosphaerales</taxon>
        <taxon>Isosphaeraceae</taxon>
        <taxon>Aquisphaera</taxon>
    </lineage>
</organism>
<evidence type="ECO:0000256" key="2">
    <source>
        <dbReference type="ARBA" id="ARBA00023315"/>
    </source>
</evidence>
<dbReference type="EC" id="2.3.1.180" evidence="5"/>
<sequence>MNYSKVYLEALGYEIAPVVVSSAELEDRLATVYKSLHLQPGQLEALTGIVERRWWEEGFRLSEGAAQAARRALEQAEIRPEEVDALIYGGVCREYFEPATACHVASRLGIGPDATVYDLSNACLGVLNGIIEIANRIELGQIRAGLVVSCESAREINEIMIERMRQDPSMEYFKYSLATLTGGSGAVAVLLTDGSFSGSRRRRLLGGVTQTAPQFHNLCRWGIEALKPLTSHQFLQFTSTDSSAVLTHGVELGIRTWQAFLRKLGWVRDRIDRVICHQVGASHRDTILRSLGIGIEKDFSTFPYLGNMGTVSLPLTAALAEDREVVRSGDRVAFLGIGSGLNCLMLGVEW</sequence>
<evidence type="ECO:0000256" key="1">
    <source>
        <dbReference type="ARBA" id="ARBA00022679"/>
    </source>
</evidence>
<dbReference type="PANTHER" id="PTHR34069:SF3">
    <property type="entry name" value="ACYL-COA:ACYL-COA ALKYLTRANSFERASE"/>
    <property type="match status" value="1"/>
</dbReference>
<evidence type="ECO:0000313" key="5">
    <source>
        <dbReference type="EMBL" id="QEH37093.1"/>
    </source>
</evidence>
<dbReference type="GO" id="GO:0033818">
    <property type="term" value="F:beta-ketoacyl-acyl-carrier-protein synthase III activity"/>
    <property type="evidence" value="ECO:0007669"/>
    <property type="project" value="UniProtKB-EC"/>
</dbReference>
<dbReference type="SUPFAM" id="SSF53901">
    <property type="entry name" value="Thiolase-like"/>
    <property type="match status" value="1"/>
</dbReference>
<dbReference type="InterPro" id="IPR013747">
    <property type="entry name" value="ACP_syn_III_C"/>
</dbReference>
<dbReference type="RefSeq" id="WP_148596698.1">
    <property type="nucleotide sequence ID" value="NZ_CP042997.1"/>
</dbReference>
<dbReference type="Gene3D" id="3.40.47.10">
    <property type="match status" value="2"/>
</dbReference>
<dbReference type="CDD" id="cd00830">
    <property type="entry name" value="KAS_III"/>
    <property type="match status" value="1"/>
</dbReference>
<name>A0A5B9W974_9BACT</name>
<accession>A0A5B9W974</accession>
<protein>
    <submittedName>
        <fullName evidence="5">3-oxoacyl-[acyl-carrier-protein] synthase 3</fullName>
        <ecNumber evidence="5">2.3.1.180</ecNumber>
    </submittedName>
</protein>
<dbReference type="GO" id="GO:0044550">
    <property type="term" value="P:secondary metabolite biosynthetic process"/>
    <property type="evidence" value="ECO:0007669"/>
    <property type="project" value="TreeGrafter"/>
</dbReference>
<reference evidence="5 6" key="1">
    <citation type="submission" date="2019-08" db="EMBL/GenBank/DDBJ databases">
        <title>Deep-cultivation of Planctomycetes and their phenomic and genomic characterization uncovers novel biology.</title>
        <authorList>
            <person name="Wiegand S."/>
            <person name="Jogler M."/>
            <person name="Boedeker C."/>
            <person name="Pinto D."/>
            <person name="Vollmers J."/>
            <person name="Rivas-Marin E."/>
            <person name="Kohn T."/>
            <person name="Peeters S.H."/>
            <person name="Heuer A."/>
            <person name="Rast P."/>
            <person name="Oberbeckmann S."/>
            <person name="Bunk B."/>
            <person name="Jeske O."/>
            <person name="Meyerdierks A."/>
            <person name="Storesund J.E."/>
            <person name="Kallscheuer N."/>
            <person name="Luecker S."/>
            <person name="Lage O.M."/>
            <person name="Pohl T."/>
            <person name="Merkel B.J."/>
            <person name="Hornburger P."/>
            <person name="Mueller R.-W."/>
            <person name="Bruemmer F."/>
            <person name="Labrenz M."/>
            <person name="Spormann A.M."/>
            <person name="Op den Camp H."/>
            <person name="Overmann J."/>
            <person name="Amann R."/>
            <person name="Jetten M.S.M."/>
            <person name="Mascher T."/>
            <person name="Medema M.H."/>
            <person name="Devos D.P."/>
            <person name="Kaster A.-K."/>
            <person name="Ovreas L."/>
            <person name="Rohde M."/>
            <person name="Galperin M.Y."/>
            <person name="Jogler C."/>
        </authorList>
    </citation>
    <scope>NUCLEOTIDE SEQUENCE [LARGE SCALE GENOMIC DNA]</scope>
    <source>
        <strain evidence="5 6">OJF2</strain>
    </source>
</reference>
<dbReference type="AlphaFoldDB" id="A0A5B9W974"/>
<dbReference type="OrthoDB" id="9788274at2"/>
<dbReference type="InterPro" id="IPR016039">
    <property type="entry name" value="Thiolase-like"/>
</dbReference>
<dbReference type="Pfam" id="PF00108">
    <property type="entry name" value="Thiolase_N"/>
    <property type="match status" value="1"/>
</dbReference>
<dbReference type="Proteomes" id="UP000324233">
    <property type="component" value="Chromosome"/>
</dbReference>
<keyword evidence="1 5" id="KW-0808">Transferase</keyword>
<evidence type="ECO:0000313" key="6">
    <source>
        <dbReference type="Proteomes" id="UP000324233"/>
    </source>
</evidence>
<dbReference type="Pfam" id="PF08541">
    <property type="entry name" value="ACP_syn_III_C"/>
    <property type="match status" value="1"/>
</dbReference>
<evidence type="ECO:0000259" key="4">
    <source>
        <dbReference type="Pfam" id="PF08541"/>
    </source>
</evidence>
<dbReference type="InterPro" id="IPR020616">
    <property type="entry name" value="Thiolase_N"/>
</dbReference>
<dbReference type="KEGG" id="agv:OJF2_56780"/>
<keyword evidence="2 5" id="KW-0012">Acyltransferase</keyword>
<evidence type="ECO:0000259" key="3">
    <source>
        <dbReference type="Pfam" id="PF00108"/>
    </source>
</evidence>
<gene>
    <name evidence="5" type="primary">fabH_2</name>
    <name evidence="5" type="ORF">OJF2_56780</name>
</gene>
<feature type="domain" description="Beta-ketoacyl-[acyl-carrier-protein] synthase III C-terminal" evidence="4">
    <location>
        <begin position="261"/>
        <end position="348"/>
    </location>
</feature>
<feature type="domain" description="Thiolase N-terminal" evidence="3">
    <location>
        <begin position="63"/>
        <end position="165"/>
    </location>
</feature>
<dbReference type="NCBIfam" id="NF006720">
    <property type="entry name" value="PRK09258.1"/>
    <property type="match status" value="1"/>
</dbReference>
<dbReference type="EMBL" id="CP042997">
    <property type="protein sequence ID" value="QEH37093.1"/>
    <property type="molecule type" value="Genomic_DNA"/>
</dbReference>
<keyword evidence="6" id="KW-1185">Reference proteome</keyword>
<proteinExistence type="predicted"/>